<dbReference type="Pfam" id="PF02563">
    <property type="entry name" value="Poly_export"/>
    <property type="match status" value="1"/>
</dbReference>
<feature type="chain" id="PRO_5006639589" description="Soluble ligand binding domain-containing protein" evidence="2">
    <location>
        <begin position="28"/>
        <end position="324"/>
    </location>
</feature>
<dbReference type="Gene3D" id="3.10.560.10">
    <property type="entry name" value="Outer membrane lipoprotein wza domain like"/>
    <property type="match status" value="2"/>
</dbReference>
<protein>
    <recommendedName>
        <fullName evidence="7">Soluble ligand binding domain-containing protein</fullName>
    </recommendedName>
</protein>
<feature type="domain" description="Polysaccharide export protein N-terminal" evidence="3">
    <location>
        <begin position="34"/>
        <end position="107"/>
    </location>
</feature>
<name>A0A0S7WRC1_UNCT6</name>
<feature type="domain" description="Soluble ligand binding" evidence="4">
    <location>
        <begin position="207"/>
        <end position="251"/>
    </location>
</feature>
<evidence type="ECO:0000313" key="5">
    <source>
        <dbReference type="EMBL" id="KPJ52727.1"/>
    </source>
</evidence>
<dbReference type="AlphaFoldDB" id="A0A0S7WRC1"/>
<dbReference type="EMBL" id="LIZS01000044">
    <property type="protein sequence ID" value="KPJ52727.1"/>
    <property type="molecule type" value="Genomic_DNA"/>
</dbReference>
<dbReference type="Pfam" id="PF10531">
    <property type="entry name" value="SLBB"/>
    <property type="match status" value="2"/>
</dbReference>
<evidence type="ECO:0008006" key="7">
    <source>
        <dbReference type="Google" id="ProtNLM"/>
    </source>
</evidence>
<proteinExistence type="predicted"/>
<feature type="signal peptide" evidence="2">
    <location>
        <begin position="1"/>
        <end position="27"/>
    </location>
</feature>
<dbReference type="STRING" id="1703770.AMJ39_07045"/>
<gene>
    <name evidence="5" type="ORF">AMJ39_07045</name>
</gene>
<dbReference type="PANTHER" id="PTHR33619:SF3">
    <property type="entry name" value="POLYSACCHARIDE EXPORT PROTEIN GFCE-RELATED"/>
    <property type="match status" value="1"/>
</dbReference>
<organism evidence="5 6">
    <name type="scientific">candidate division TA06 bacterium DG_24</name>
    <dbReference type="NCBI Taxonomy" id="1703770"/>
    <lineage>
        <taxon>Bacteria</taxon>
        <taxon>Bacteria division TA06</taxon>
    </lineage>
</organism>
<sequence length="324" mass="34478">MRFTMNRLARILVPPLSICLIAGPALSAASEGIGSEYVIGVGDELAVDVWQEESLSSTATVANDGKILLPAIGPVDAAGETPSGLGQEIARRLSNFNPRISQVTVRVVGYRSRSVSVLGEVASPGRYGFAEIPDLLAVLGEAGGPTPEARLSEVVIVHGDGNGETREVVDLERYIEAGEPSSLPGLRPGDTVFVPGATEGASLGRNVVYVYGEVRDPGIYPLSDGADVVEALLMAGGTTEQADDSDVKVISRSSHVRPLQIDVPKLMNQGSMDSVPKLRPGDTVVVGRRSEFWSGFWDRSREVTLIVSAVASLYFSYHIYRSVR</sequence>
<dbReference type="PANTHER" id="PTHR33619">
    <property type="entry name" value="POLYSACCHARIDE EXPORT PROTEIN GFCE-RELATED"/>
    <property type="match status" value="1"/>
</dbReference>
<keyword evidence="1 2" id="KW-0732">Signal</keyword>
<dbReference type="InterPro" id="IPR049712">
    <property type="entry name" value="Poly_export"/>
</dbReference>
<evidence type="ECO:0000256" key="2">
    <source>
        <dbReference type="SAM" id="SignalP"/>
    </source>
</evidence>
<comment type="caution">
    <text evidence="5">The sequence shown here is derived from an EMBL/GenBank/DDBJ whole genome shotgun (WGS) entry which is preliminary data.</text>
</comment>
<dbReference type="InterPro" id="IPR003715">
    <property type="entry name" value="Poly_export_N"/>
</dbReference>
<feature type="domain" description="Soluble ligand binding" evidence="4">
    <location>
        <begin position="115"/>
        <end position="165"/>
    </location>
</feature>
<dbReference type="InterPro" id="IPR019554">
    <property type="entry name" value="Soluble_ligand-bd"/>
</dbReference>
<accession>A0A0S7WRC1</accession>
<evidence type="ECO:0000259" key="4">
    <source>
        <dbReference type="Pfam" id="PF10531"/>
    </source>
</evidence>
<dbReference type="GO" id="GO:0015159">
    <property type="term" value="F:polysaccharide transmembrane transporter activity"/>
    <property type="evidence" value="ECO:0007669"/>
    <property type="project" value="InterPro"/>
</dbReference>
<evidence type="ECO:0000313" key="6">
    <source>
        <dbReference type="Proteomes" id="UP000052008"/>
    </source>
</evidence>
<dbReference type="Proteomes" id="UP000052008">
    <property type="component" value="Unassembled WGS sequence"/>
</dbReference>
<evidence type="ECO:0000259" key="3">
    <source>
        <dbReference type="Pfam" id="PF02563"/>
    </source>
</evidence>
<reference evidence="5 6" key="1">
    <citation type="journal article" date="2015" name="Microbiome">
        <title>Genomic resolution of linkages in carbon, nitrogen, and sulfur cycling among widespread estuary sediment bacteria.</title>
        <authorList>
            <person name="Baker B.J."/>
            <person name="Lazar C.S."/>
            <person name="Teske A.P."/>
            <person name="Dick G.J."/>
        </authorList>
    </citation>
    <scope>NUCLEOTIDE SEQUENCE [LARGE SCALE GENOMIC DNA]</scope>
    <source>
        <strain evidence="5">DG_24</strain>
    </source>
</reference>
<evidence type="ECO:0000256" key="1">
    <source>
        <dbReference type="ARBA" id="ARBA00022729"/>
    </source>
</evidence>